<keyword evidence="2 4" id="KW-0863">Zinc-finger</keyword>
<protein>
    <recommendedName>
        <fullName evidence="6">RING-type domain-containing protein</fullName>
    </recommendedName>
</protein>
<proteinExistence type="predicted"/>
<feature type="region of interest" description="Disordered" evidence="5">
    <location>
        <begin position="117"/>
        <end position="143"/>
    </location>
</feature>
<keyword evidence="3" id="KW-0862">Zinc</keyword>
<dbReference type="InterPro" id="IPR013083">
    <property type="entry name" value="Znf_RING/FYVE/PHD"/>
</dbReference>
<evidence type="ECO:0000256" key="4">
    <source>
        <dbReference type="PROSITE-ProRule" id="PRU00175"/>
    </source>
</evidence>
<feature type="region of interest" description="Disordered" evidence="5">
    <location>
        <begin position="270"/>
        <end position="512"/>
    </location>
</feature>
<comment type="caution">
    <text evidence="7">The sequence shown here is derived from an EMBL/GenBank/DDBJ whole genome shotgun (WGS) entry which is preliminary data.</text>
</comment>
<reference evidence="7 8" key="1">
    <citation type="journal article" date="2023" name="Sci. Data">
        <title>Genome assembly of the Korean intertidal mud-creeper Batillaria attramentaria.</title>
        <authorList>
            <person name="Patra A.K."/>
            <person name="Ho P.T."/>
            <person name="Jun S."/>
            <person name="Lee S.J."/>
            <person name="Kim Y."/>
            <person name="Won Y.J."/>
        </authorList>
    </citation>
    <scope>NUCLEOTIDE SEQUENCE [LARGE SCALE GENOMIC DNA]</scope>
    <source>
        <strain evidence="7">Wonlab-2016</strain>
    </source>
</reference>
<dbReference type="InterPro" id="IPR047153">
    <property type="entry name" value="TRIM45/56/19-like"/>
</dbReference>
<dbReference type="PROSITE" id="PS50089">
    <property type="entry name" value="ZF_RING_2"/>
    <property type="match status" value="1"/>
</dbReference>
<organism evidence="7 8">
    <name type="scientific">Batillaria attramentaria</name>
    <dbReference type="NCBI Taxonomy" id="370345"/>
    <lineage>
        <taxon>Eukaryota</taxon>
        <taxon>Metazoa</taxon>
        <taxon>Spiralia</taxon>
        <taxon>Lophotrochozoa</taxon>
        <taxon>Mollusca</taxon>
        <taxon>Gastropoda</taxon>
        <taxon>Caenogastropoda</taxon>
        <taxon>Sorbeoconcha</taxon>
        <taxon>Cerithioidea</taxon>
        <taxon>Batillariidae</taxon>
        <taxon>Batillaria</taxon>
    </lineage>
</organism>
<keyword evidence="8" id="KW-1185">Reference proteome</keyword>
<dbReference type="Pfam" id="PF13445">
    <property type="entry name" value="zf-RING_UBOX"/>
    <property type="match status" value="1"/>
</dbReference>
<accession>A0ABD0KFI0</accession>
<name>A0ABD0KFI0_9CAEN</name>
<evidence type="ECO:0000256" key="3">
    <source>
        <dbReference type="ARBA" id="ARBA00022833"/>
    </source>
</evidence>
<feature type="compositionally biased region" description="Polar residues" evidence="5">
    <location>
        <begin position="417"/>
        <end position="428"/>
    </location>
</feature>
<dbReference type="PROSITE" id="PS00518">
    <property type="entry name" value="ZF_RING_1"/>
    <property type="match status" value="1"/>
</dbReference>
<dbReference type="PANTHER" id="PTHR25462">
    <property type="entry name" value="BONUS, ISOFORM C-RELATED"/>
    <property type="match status" value="1"/>
</dbReference>
<dbReference type="Gene3D" id="3.30.40.10">
    <property type="entry name" value="Zinc/RING finger domain, C3HC4 (zinc finger)"/>
    <property type="match status" value="1"/>
</dbReference>
<evidence type="ECO:0000256" key="5">
    <source>
        <dbReference type="SAM" id="MobiDB-lite"/>
    </source>
</evidence>
<dbReference type="Proteomes" id="UP001519460">
    <property type="component" value="Unassembled WGS sequence"/>
</dbReference>
<feature type="region of interest" description="Disordered" evidence="5">
    <location>
        <begin position="524"/>
        <end position="552"/>
    </location>
</feature>
<feature type="compositionally biased region" description="Acidic residues" evidence="5">
    <location>
        <begin position="490"/>
        <end position="499"/>
    </location>
</feature>
<feature type="compositionally biased region" description="Low complexity" evidence="5">
    <location>
        <begin position="277"/>
        <end position="287"/>
    </location>
</feature>
<evidence type="ECO:0000256" key="2">
    <source>
        <dbReference type="ARBA" id="ARBA00022771"/>
    </source>
</evidence>
<dbReference type="InterPro" id="IPR027370">
    <property type="entry name" value="Znf-RING_euk"/>
</dbReference>
<evidence type="ECO:0000313" key="8">
    <source>
        <dbReference type="Proteomes" id="UP001519460"/>
    </source>
</evidence>
<dbReference type="AlphaFoldDB" id="A0ABD0KFI0"/>
<feature type="domain" description="RING-type" evidence="6">
    <location>
        <begin position="11"/>
        <end position="59"/>
    </location>
</feature>
<evidence type="ECO:0000259" key="6">
    <source>
        <dbReference type="PROSITE" id="PS50089"/>
    </source>
</evidence>
<dbReference type="GO" id="GO:0008270">
    <property type="term" value="F:zinc ion binding"/>
    <property type="evidence" value="ECO:0007669"/>
    <property type="project" value="UniProtKB-KW"/>
</dbReference>
<dbReference type="InterPro" id="IPR001841">
    <property type="entry name" value="Znf_RING"/>
</dbReference>
<dbReference type="InterPro" id="IPR017907">
    <property type="entry name" value="Znf_RING_CS"/>
</dbReference>
<dbReference type="PANTHER" id="PTHR25462:SF296">
    <property type="entry name" value="MEIOTIC P26, ISOFORM F"/>
    <property type="match status" value="1"/>
</dbReference>
<gene>
    <name evidence="7" type="ORF">BaRGS_00023081</name>
</gene>
<sequence>MDEDLKAELTCPICMDLFSEPRRLPCGHVYCRTCLQDMLTRKYLHTRSSERILSCPECRQRYDLTFRDGGIDCFPRDFKLVRLVELYEKRFASGDDAGACSGGGDKGDDDQTAVKTVCSSDTVHETSPAVESSSHPPSAGRQLSREQLEADLHSFGSSAPTLSDDSWIYVSPTSDNRRQRPGPLVIDAQRHSRGDDSWLLPSAQSADARFPVESGQDVRGSVAGVGYRTVTHHDPNLNISGSYENQGRETFQRYAAEPALETRTITRVAAAPAPAQGSTSDSSSESASSDERGEEGSGEDGSESEGSSQRQNRRSRLTRFFRSLVLSDSDSYDDDEEHGTEVEPRGLPPHRRLHHHPQLIEHGPGFATPSSLQTVPPPRGSHPDMSFSSGPPIRSGAESGSQQGTSVAFRADVGPVPQSTSRAGQTVDASMRVAHPQDQTAANGRSSHQGNDGAVGGQAAAQNCSGPAASGGVALATSSTSRGDRVIAADSDDSDDDYEAQTSMLRPKRKPRSRLKKFFTSLLSLSSSDEEEEEAAAQASSQTSPTVTPERN</sequence>
<evidence type="ECO:0000256" key="1">
    <source>
        <dbReference type="ARBA" id="ARBA00022723"/>
    </source>
</evidence>
<dbReference type="SMART" id="SM00184">
    <property type="entry name" value="RING"/>
    <property type="match status" value="1"/>
</dbReference>
<feature type="compositionally biased region" description="Low complexity" evidence="5">
    <location>
        <begin position="320"/>
        <end position="329"/>
    </location>
</feature>
<feature type="compositionally biased region" description="Basic residues" evidence="5">
    <location>
        <begin position="348"/>
        <end position="357"/>
    </location>
</feature>
<dbReference type="EMBL" id="JACVVK020000191">
    <property type="protein sequence ID" value="KAK7485632.1"/>
    <property type="molecule type" value="Genomic_DNA"/>
</dbReference>
<feature type="compositionally biased region" description="Polar residues" evidence="5">
    <location>
        <begin position="437"/>
        <end position="450"/>
    </location>
</feature>
<evidence type="ECO:0000313" key="7">
    <source>
        <dbReference type="EMBL" id="KAK7485632.1"/>
    </source>
</evidence>
<keyword evidence="1" id="KW-0479">Metal-binding</keyword>
<dbReference type="SUPFAM" id="SSF57850">
    <property type="entry name" value="RING/U-box"/>
    <property type="match status" value="1"/>
</dbReference>